<accession>A0A9J7BL58</accession>
<protein>
    <submittedName>
        <fullName evidence="1">Uncharacterized protein</fullName>
    </submittedName>
</protein>
<sequence>MARRPIPALTADFENVVRYLQERGIMSAALSPTTLENAKKIHRATHSLILWRFRLGRLPENASVFIEEIASDALQILPQVFSGYSKTPKLLMRGIIENTLRHVYFSDHPVEFTRMNIEEKWYVSVEELMDYTKVHPDFRKTEVKFAALDRLRNLYSELSAGIHGRKVSDLEMRTALEKIVYEEDLAARLTSLVERCVEISNFFLTVFQRARFNDFSVEDRRVILRTLDARARSIWREIEQ</sequence>
<keyword evidence="2" id="KW-1185">Reference proteome</keyword>
<evidence type="ECO:0000313" key="2">
    <source>
        <dbReference type="Proteomes" id="UP001059380"/>
    </source>
</evidence>
<dbReference type="Proteomes" id="UP001059380">
    <property type="component" value="Chromosome"/>
</dbReference>
<dbReference type="EMBL" id="CP093313">
    <property type="protein sequence ID" value="UWZ83375.1"/>
    <property type="molecule type" value="Genomic_DNA"/>
</dbReference>
<dbReference type="RefSeq" id="WP_260792710.1">
    <property type="nucleotide sequence ID" value="NZ_CP093313.1"/>
</dbReference>
<evidence type="ECO:0000313" key="1">
    <source>
        <dbReference type="EMBL" id="UWZ83375.1"/>
    </source>
</evidence>
<dbReference type="KEGG" id="orp:MOP44_22755"/>
<gene>
    <name evidence="1" type="ORF">MOP44_22755</name>
</gene>
<reference evidence="1" key="1">
    <citation type="submission" date="2021-04" db="EMBL/GenBank/DDBJ databases">
        <title>Phylogenetic analysis of Acidobacteriaceae.</title>
        <authorList>
            <person name="Qiu L."/>
            <person name="Zhang Q."/>
        </authorList>
    </citation>
    <scope>NUCLEOTIDE SEQUENCE</scope>
    <source>
        <strain evidence="1">DSM 25168</strain>
    </source>
</reference>
<organism evidence="1 2">
    <name type="scientific">Occallatibacter riparius</name>
    <dbReference type="NCBI Taxonomy" id="1002689"/>
    <lineage>
        <taxon>Bacteria</taxon>
        <taxon>Pseudomonadati</taxon>
        <taxon>Acidobacteriota</taxon>
        <taxon>Terriglobia</taxon>
        <taxon>Terriglobales</taxon>
        <taxon>Acidobacteriaceae</taxon>
        <taxon>Occallatibacter</taxon>
    </lineage>
</organism>
<proteinExistence type="predicted"/>
<dbReference type="AlphaFoldDB" id="A0A9J7BL58"/>
<name>A0A9J7BL58_9BACT</name>